<dbReference type="EMBL" id="CYKH01001744">
    <property type="protein sequence ID" value="CUI15052.1"/>
    <property type="molecule type" value="Genomic_DNA"/>
</dbReference>
<dbReference type="AlphaFoldDB" id="A0A0S4KH59"/>
<evidence type="ECO:0000313" key="1">
    <source>
        <dbReference type="EMBL" id="CUI15052.1"/>
    </source>
</evidence>
<reference evidence="2" key="1">
    <citation type="submission" date="2015-09" db="EMBL/GenBank/DDBJ databases">
        <authorList>
            <consortium name="Pathogen Informatics"/>
        </authorList>
    </citation>
    <scope>NUCLEOTIDE SEQUENCE [LARGE SCALE GENOMIC DNA]</scope>
    <source>
        <strain evidence="2">Lake Konstanz</strain>
    </source>
</reference>
<dbReference type="Proteomes" id="UP000051952">
    <property type="component" value="Unassembled WGS sequence"/>
</dbReference>
<keyword evidence="2" id="KW-1185">Reference proteome</keyword>
<evidence type="ECO:0000313" key="2">
    <source>
        <dbReference type="Proteomes" id="UP000051952"/>
    </source>
</evidence>
<accession>A0A0S4KH59</accession>
<organism evidence="1 2">
    <name type="scientific">Bodo saltans</name>
    <name type="common">Flagellated protozoan</name>
    <dbReference type="NCBI Taxonomy" id="75058"/>
    <lineage>
        <taxon>Eukaryota</taxon>
        <taxon>Discoba</taxon>
        <taxon>Euglenozoa</taxon>
        <taxon>Kinetoplastea</taxon>
        <taxon>Metakinetoplastina</taxon>
        <taxon>Eubodonida</taxon>
        <taxon>Bodonidae</taxon>
        <taxon>Bodo</taxon>
    </lineage>
</organism>
<dbReference type="VEuPathDB" id="TriTrypDB:BSAL_21630"/>
<gene>
    <name evidence="1" type="ORF">BSAL_21630</name>
</gene>
<sequence length="479" mass="54515">MGSSWAAFSHLGNRTDEPQSLDRSVLEQMKRRKRLLQRESTEFQLIVNQDREARHRVAAAVQRRLELTESVSADAYVPPAVRAGLENLKTELASTSTAWKHDYEQFIHDSTVAKRDAVLALSAPREATNLAMEDAFSRCQEKWRKRVSRLIADFWHTGMEVRCDVMTAVDSALSCLPSNITSPLAPWRTTSNLFGCPLWDPAVVPEMASPVGVEKLILRSADFEECDAPETTPQGETMINDLPIKPVKKRALLDPISSLDSRFKIATPRALPSQTPSIHCSLPEPRERPSLFEEFLINWLQLVALFVDGTSELHHASYRFGQVCIIEVQSLEKHENMSRADVLDSETLFRRLLLRDYLTETELTLSKERMGSKKRNALFTSEKEHRLTLELDQVILRQTELLPAVEKSLRSTIENDRSAFEQAASTSEIDSRLRARATTIFLQQEAALRRSEVQARVRLTWLYDHTHKDLTTTFGQYSV</sequence>
<proteinExistence type="predicted"/>
<name>A0A0S4KH59_BODSA</name>
<protein>
    <submittedName>
        <fullName evidence="1">Uncharacterized protein</fullName>
    </submittedName>
</protein>